<protein>
    <submittedName>
        <fullName evidence="2">Uncharacterized protein</fullName>
    </submittedName>
</protein>
<proteinExistence type="predicted"/>
<evidence type="ECO:0000313" key="2">
    <source>
        <dbReference type="EMBL" id="MPV35466.1"/>
    </source>
</evidence>
<evidence type="ECO:0000256" key="1">
    <source>
        <dbReference type="SAM" id="MobiDB-lite"/>
    </source>
</evidence>
<sequence length="159" mass="16650">MSAGLDGERLPSAPLPGGQVLDARLHLLDRQVLDVDGVPVTTVDDIDVAGIEVNEGTRWQGRATAAGGATAPAGGAEPAGRTEPPHIAALLTGPVLGARIFGGRPPRSRWVAIRWADVRDVGIVVSLAVRGEGLEATWQERWFRDHVIGRIPGAGHAPD</sequence>
<organism evidence="2 3">
    <name type="scientific">Georgenia subflava</name>
    <dbReference type="NCBI Taxonomy" id="1622177"/>
    <lineage>
        <taxon>Bacteria</taxon>
        <taxon>Bacillati</taxon>
        <taxon>Actinomycetota</taxon>
        <taxon>Actinomycetes</taxon>
        <taxon>Micrococcales</taxon>
        <taxon>Bogoriellaceae</taxon>
        <taxon>Georgenia</taxon>
    </lineage>
</organism>
<feature type="region of interest" description="Disordered" evidence="1">
    <location>
        <begin position="62"/>
        <end position="84"/>
    </location>
</feature>
<keyword evidence="3" id="KW-1185">Reference proteome</keyword>
<dbReference type="Proteomes" id="UP000437709">
    <property type="component" value="Unassembled WGS sequence"/>
</dbReference>
<dbReference type="OrthoDB" id="9804685at2"/>
<dbReference type="EMBL" id="WHPC01000001">
    <property type="protein sequence ID" value="MPV35466.1"/>
    <property type="molecule type" value="Genomic_DNA"/>
</dbReference>
<dbReference type="RefSeq" id="WP_152193373.1">
    <property type="nucleotide sequence ID" value="NZ_VUKD01000001.1"/>
</dbReference>
<feature type="compositionally biased region" description="Low complexity" evidence="1">
    <location>
        <begin position="62"/>
        <end position="82"/>
    </location>
</feature>
<gene>
    <name evidence="2" type="ORF">GB881_00130</name>
</gene>
<accession>A0A6N7EH42</accession>
<dbReference type="AlphaFoldDB" id="A0A6N7EH42"/>
<name>A0A6N7EH42_9MICO</name>
<evidence type="ECO:0000313" key="3">
    <source>
        <dbReference type="Proteomes" id="UP000437709"/>
    </source>
</evidence>
<reference evidence="2 3" key="1">
    <citation type="submission" date="2019-10" db="EMBL/GenBank/DDBJ databases">
        <title>Georgenia wutianyii sp. nov. and Georgenia yuyongxinii sp. nov. isolated from plateau pika (Ochotona curzoniae) in the Qinghai-Tibet plateau of China.</title>
        <authorList>
            <person name="Tian Z."/>
        </authorList>
    </citation>
    <scope>NUCLEOTIDE SEQUENCE [LARGE SCALE GENOMIC DNA]</scope>
    <source>
        <strain evidence="2 3">JCM 19765</strain>
    </source>
</reference>
<comment type="caution">
    <text evidence="2">The sequence shown here is derived from an EMBL/GenBank/DDBJ whole genome shotgun (WGS) entry which is preliminary data.</text>
</comment>